<dbReference type="Gene3D" id="3.30.9.10">
    <property type="entry name" value="D-Amino Acid Oxidase, subunit A, domain 2"/>
    <property type="match status" value="1"/>
</dbReference>
<dbReference type="Proteomes" id="UP000487350">
    <property type="component" value="Unassembled WGS sequence"/>
</dbReference>
<evidence type="ECO:0000256" key="8">
    <source>
        <dbReference type="ARBA" id="ARBA00049547"/>
    </source>
</evidence>
<evidence type="ECO:0000259" key="9">
    <source>
        <dbReference type="Pfam" id="PF01266"/>
    </source>
</evidence>
<reference evidence="10 11" key="1">
    <citation type="submission" date="2019-11" db="EMBL/GenBank/DDBJ databases">
        <title>Caenimonas koreensis gen. nov., sp. nov., isolated from activated sludge.</title>
        <authorList>
            <person name="Seung H.R."/>
        </authorList>
    </citation>
    <scope>NUCLEOTIDE SEQUENCE [LARGE SCALE GENOMIC DNA]</scope>
    <source>
        <strain evidence="10 11">EMB320</strain>
    </source>
</reference>
<proteinExistence type="inferred from homology"/>
<comment type="similarity">
    <text evidence="2">Belongs to the DAMOX/DASOX family.</text>
</comment>
<organism evidence="10 11">
    <name type="scientific">Caenimonas koreensis DSM 17982</name>
    <dbReference type="NCBI Taxonomy" id="1121255"/>
    <lineage>
        <taxon>Bacteria</taxon>
        <taxon>Pseudomonadati</taxon>
        <taxon>Pseudomonadota</taxon>
        <taxon>Betaproteobacteria</taxon>
        <taxon>Burkholderiales</taxon>
        <taxon>Comamonadaceae</taxon>
        <taxon>Caenimonas</taxon>
    </lineage>
</organism>
<dbReference type="EC" id="1.4.3.3" evidence="6"/>
<dbReference type="AlphaFoldDB" id="A0A844BAV6"/>
<protein>
    <recommendedName>
        <fullName evidence="7">D-amino-acid oxidase</fullName>
        <ecNumber evidence="6">1.4.3.3</ecNumber>
    </recommendedName>
</protein>
<accession>A0A844BAV6</accession>
<dbReference type="PROSITE" id="PS00677">
    <property type="entry name" value="DAO"/>
    <property type="match status" value="1"/>
</dbReference>
<evidence type="ECO:0000256" key="6">
    <source>
        <dbReference type="ARBA" id="ARBA00039101"/>
    </source>
</evidence>
<dbReference type="InterPro" id="IPR006076">
    <property type="entry name" value="FAD-dep_OxRdtase"/>
</dbReference>
<dbReference type="PANTHER" id="PTHR11530">
    <property type="entry name" value="D-AMINO ACID OXIDASE"/>
    <property type="match status" value="1"/>
</dbReference>
<evidence type="ECO:0000256" key="2">
    <source>
        <dbReference type="ARBA" id="ARBA00006730"/>
    </source>
</evidence>
<feature type="domain" description="FAD dependent oxidoreductase" evidence="9">
    <location>
        <begin position="68"/>
        <end position="340"/>
    </location>
</feature>
<evidence type="ECO:0000313" key="11">
    <source>
        <dbReference type="Proteomes" id="UP000487350"/>
    </source>
</evidence>
<evidence type="ECO:0000313" key="10">
    <source>
        <dbReference type="EMBL" id="MRD48587.1"/>
    </source>
</evidence>
<keyword evidence="3" id="KW-0285">Flavoprotein</keyword>
<evidence type="ECO:0000256" key="4">
    <source>
        <dbReference type="ARBA" id="ARBA00022827"/>
    </source>
</evidence>
<sequence length="344" mass="38809">MRAEPDRLIDFAVCTRPFRPQGPRIEAQQLHGKHVVHHYGHGGSGWSLSWGSARQALPLILATRDRHIAIIGCGAIGLTTARVAQRAGLRVRIYCKERPPEVRSSAATGVWSPDSRLYTEEHATPPVAAQWERMARSSFKTWQSMLGLPGEPVEWHDAYVVSDTPFEEPLPDTGPDEEPEYAELEERVRELRPRLVTLRPGEHPFKAPHARRFAQLVFNLATYQRLLMDDFLREGGEIEQRDFVHARQIAGLRERTIVNCTGYGAKALFGDKSIVPVRGQTARLIPQPQVDYALYWRGHNLAMVPRRDGLLVQAQGPHDYNNEDTQVDRALSEDAVRRLAGLMA</sequence>
<dbReference type="Gene3D" id="3.40.50.720">
    <property type="entry name" value="NAD(P)-binding Rossmann-like Domain"/>
    <property type="match status" value="2"/>
</dbReference>
<name>A0A844BAV6_9BURK</name>
<keyword evidence="11" id="KW-1185">Reference proteome</keyword>
<evidence type="ECO:0000256" key="7">
    <source>
        <dbReference type="ARBA" id="ARBA00039751"/>
    </source>
</evidence>
<dbReference type="GO" id="GO:0003884">
    <property type="term" value="F:D-amino-acid oxidase activity"/>
    <property type="evidence" value="ECO:0007669"/>
    <property type="project" value="UniProtKB-EC"/>
</dbReference>
<dbReference type="GO" id="GO:0005737">
    <property type="term" value="C:cytoplasm"/>
    <property type="evidence" value="ECO:0007669"/>
    <property type="project" value="TreeGrafter"/>
</dbReference>
<dbReference type="InterPro" id="IPR023209">
    <property type="entry name" value="DAO"/>
</dbReference>
<dbReference type="PANTHER" id="PTHR11530:SF11">
    <property type="entry name" value="D-ASPARTATE OXIDASE"/>
    <property type="match status" value="1"/>
</dbReference>
<keyword evidence="5" id="KW-0560">Oxidoreductase</keyword>
<dbReference type="SUPFAM" id="SSF51971">
    <property type="entry name" value="Nucleotide-binding domain"/>
    <property type="match status" value="1"/>
</dbReference>
<comment type="cofactor">
    <cofactor evidence="1">
        <name>FAD</name>
        <dbReference type="ChEBI" id="CHEBI:57692"/>
    </cofactor>
</comment>
<comment type="catalytic activity">
    <reaction evidence="8">
        <text>a D-alpha-amino acid + O2 + H2O = a 2-oxocarboxylate + H2O2 + NH4(+)</text>
        <dbReference type="Rhea" id="RHEA:21816"/>
        <dbReference type="ChEBI" id="CHEBI:15377"/>
        <dbReference type="ChEBI" id="CHEBI:15379"/>
        <dbReference type="ChEBI" id="CHEBI:16240"/>
        <dbReference type="ChEBI" id="CHEBI:28938"/>
        <dbReference type="ChEBI" id="CHEBI:35179"/>
        <dbReference type="ChEBI" id="CHEBI:59871"/>
        <dbReference type="EC" id="1.4.3.3"/>
    </reaction>
    <physiologicalReaction direction="left-to-right" evidence="8">
        <dbReference type="Rhea" id="RHEA:21817"/>
    </physiologicalReaction>
</comment>
<dbReference type="Pfam" id="PF01266">
    <property type="entry name" value="DAO"/>
    <property type="match status" value="1"/>
</dbReference>
<evidence type="ECO:0000256" key="5">
    <source>
        <dbReference type="ARBA" id="ARBA00023002"/>
    </source>
</evidence>
<evidence type="ECO:0000256" key="3">
    <source>
        <dbReference type="ARBA" id="ARBA00022630"/>
    </source>
</evidence>
<gene>
    <name evidence="10" type="ORF">GHT07_14965</name>
</gene>
<keyword evidence="4" id="KW-0274">FAD</keyword>
<dbReference type="InterPro" id="IPR006181">
    <property type="entry name" value="D-amino_acid_oxidase_CS"/>
</dbReference>
<dbReference type="EMBL" id="WJBU01000014">
    <property type="protein sequence ID" value="MRD48587.1"/>
    <property type="molecule type" value="Genomic_DNA"/>
</dbReference>
<dbReference type="GO" id="GO:0071949">
    <property type="term" value="F:FAD binding"/>
    <property type="evidence" value="ECO:0007669"/>
    <property type="project" value="InterPro"/>
</dbReference>
<comment type="caution">
    <text evidence="10">The sequence shown here is derived from an EMBL/GenBank/DDBJ whole genome shotgun (WGS) entry which is preliminary data.</text>
</comment>
<evidence type="ECO:0000256" key="1">
    <source>
        <dbReference type="ARBA" id="ARBA00001974"/>
    </source>
</evidence>
<dbReference type="GO" id="GO:0019478">
    <property type="term" value="P:D-amino acid catabolic process"/>
    <property type="evidence" value="ECO:0007669"/>
    <property type="project" value="TreeGrafter"/>
</dbReference>